<organism evidence="1 2">
    <name type="scientific">Malus baccata</name>
    <name type="common">Siberian crab apple</name>
    <name type="synonym">Pyrus baccata</name>
    <dbReference type="NCBI Taxonomy" id="106549"/>
    <lineage>
        <taxon>Eukaryota</taxon>
        <taxon>Viridiplantae</taxon>
        <taxon>Streptophyta</taxon>
        <taxon>Embryophyta</taxon>
        <taxon>Tracheophyta</taxon>
        <taxon>Spermatophyta</taxon>
        <taxon>Magnoliopsida</taxon>
        <taxon>eudicotyledons</taxon>
        <taxon>Gunneridae</taxon>
        <taxon>Pentapetalae</taxon>
        <taxon>rosids</taxon>
        <taxon>fabids</taxon>
        <taxon>Rosales</taxon>
        <taxon>Rosaceae</taxon>
        <taxon>Amygdaloideae</taxon>
        <taxon>Maleae</taxon>
        <taxon>Malus</taxon>
    </lineage>
</organism>
<protein>
    <submittedName>
        <fullName evidence="1">Uncharacterized protein</fullName>
    </submittedName>
</protein>
<proteinExistence type="predicted"/>
<sequence length="123" mass="13670">MGGVLCRSVELVNATSPGVVLEITEVEGDERRGRLIVRLGPGESREIKGSKFIKRSLSSRIHRSIHVTAVLSGGKTARMIFRANYFAENGKVIFRLVDEELRDDPVVIPNLRRLRFFCCVGGS</sequence>
<evidence type="ECO:0000313" key="1">
    <source>
        <dbReference type="EMBL" id="TQD73635.1"/>
    </source>
</evidence>
<dbReference type="AlphaFoldDB" id="A0A540KHC4"/>
<reference evidence="1 2" key="1">
    <citation type="journal article" date="2019" name="G3 (Bethesda)">
        <title>Sequencing of a Wild Apple (Malus baccata) Genome Unravels the Differences Between Cultivated and Wild Apple Species Regarding Disease Resistance and Cold Tolerance.</title>
        <authorList>
            <person name="Chen X."/>
        </authorList>
    </citation>
    <scope>NUCLEOTIDE SEQUENCE [LARGE SCALE GENOMIC DNA]</scope>
    <source>
        <strain evidence="2">cv. Shandingzi</strain>
        <tissue evidence="1">Leaves</tissue>
    </source>
</reference>
<comment type="caution">
    <text evidence="1">The sequence shown here is derived from an EMBL/GenBank/DDBJ whole genome shotgun (WGS) entry which is preliminary data.</text>
</comment>
<gene>
    <name evidence="1" type="ORF">C1H46_040837</name>
</gene>
<evidence type="ECO:0000313" key="2">
    <source>
        <dbReference type="Proteomes" id="UP000315295"/>
    </source>
</evidence>
<accession>A0A540KHC4</accession>
<dbReference type="Proteomes" id="UP000315295">
    <property type="component" value="Unassembled WGS sequence"/>
</dbReference>
<name>A0A540KHC4_MALBA</name>
<keyword evidence="2" id="KW-1185">Reference proteome</keyword>
<dbReference type="EMBL" id="VIEB01001268">
    <property type="protein sequence ID" value="TQD73635.1"/>
    <property type="molecule type" value="Genomic_DNA"/>
</dbReference>